<gene>
    <name evidence="2" type="ORF">SPSIL_026320</name>
</gene>
<accession>A0ABZ3ILC3</accession>
<reference evidence="2" key="1">
    <citation type="submission" date="2024-05" db="EMBL/GenBank/DDBJ databases">
        <title>Isolation and characterization of Sporomusa carbonis sp. nov., a carboxydotrophic hydrogenogen in the genus of Sporomusa isolated from a charcoal burning pile.</title>
        <authorList>
            <person name="Boeer T."/>
            <person name="Rosenbaum F."/>
            <person name="Eysell L."/>
            <person name="Mueller V."/>
            <person name="Daniel R."/>
            <person name="Poehlein A."/>
        </authorList>
    </citation>
    <scope>NUCLEOTIDE SEQUENCE [LARGE SCALE GENOMIC DNA]</scope>
    <source>
        <strain evidence="2">DSM 10669</strain>
    </source>
</reference>
<dbReference type="SUPFAM" id="SSF88874">
    <property type="entry name" value="Receptor-binding domain of short tail fibre protein gp12"/>
    <property type="match status" value="1"/>
</dbReference>
<dbReference type="Proteomes" id="UP000216752">
    <property type="component" value="Chromosome"/>
</dbReference>
<dbReference type="Pfam" id="PF07484">
    <property type="entry name" value="Collar"/>
    <property type="match status" value="1"/>
</dbReference>
<evidence type="ECO:0000259" key="1">
    <source>
        <dbReference type="Pfam" id="PF07484"/>
    </source>
</evidence>
<evidence type="ECO:0000313" key="3">
    <source>
        <dbReference type="Proteomes" id="UP000216752"/>
    </source>
</evidence>
<proteinExistence type="predicted"/>
<protein>
    <recommendedName>
        <fullName evidence="1">Phage tail collar domain-containing protein</fullName>
    </recommendedName>
</protein>
<name>A0ABZ3ILC3_9FIRM</name>
<organism evidence="2 3">
    <name type="scientific">Sporomusa silvacetica DSM 10669</name>
    <dbReference type="NCBI Taxonomy" id="1123289"/>
    <lineage>
        <taxon>Bacteria</taxon>
        <taxon>Bacillati</taxon>
        <taxon>Bacillota</taxon>
        <taxon>Negativicutes</taxon>
        <taxon>Selenomonadales</taxon>
        <taxon>Sporomusaceae</taxon>
        <taxon>Sporomusa</taxon>
    </lineage>
</organism>
<dbReference type="InterPro" id="IPR011083">
    <property type="entry name" value="Phage_tail_collar_dom"/>
</dbReference>
<dbReference type="Gene3D" id="3.90.1340.10">
    <property type="entry name" value="Phage tail collar domain"/>
    <property type="match status" value="1"/>
</dbReference>
<dbReference type="RefSeq" id="WP_094602883.1">
    <property type="nucleotide sequence ID" value="NZ_CP155573.1"/>
</dbReference>
<evidence type="ECO:0000313" key="2">
    <source>
        <dbReference type="EMBL" id="XFO66482.1"/>
    </source>
</evidence>
<dbReference type="EMBL" id="CP155573">
    <property type="protein sequence ID" value="XFO66482.1"/>
    <property type="molecule type" value="Genomic_DNA"/>
</dbReference>
<sequence>MAEPFLAEIRMFSFDRVPRGWATCDGQLLLIVQNSALYSLIGSTYGGDNRTNFNLPDLRGRVPIQPTITSTTVEYGKPGGKALETLSTTQIPAHTHAVMADTVNGTIVTPSPAVDQAAWATAAQNPFAPYVDSTKVALNPSAITTSGGGQGHNNMQPYQTISFCIALMGIYPSRP</sequence>
<dbReference type="InterPro" id="IPR037053">
    <property type="entry name" value="Phage_tail_collar_dom_sf"/>
</dbReference>
<keyword evidence="3" id="KW-1185">Reference proteome</keyword>
<feature type="domain" description="Phage tail collar" evidence="1">
    <location>
        <begin position="8"/>
        <end position="63"/>
    </location>
</feature>